<accession>A0A5B7G8H5</accession>
<name>A0A5B7G8H5_PORTR</name>
<keyword evidence="2" id="KW-1185">Reference proteome</keyword>
<dbReference type="GO" id="GO:0005085">
    <property type="term" value="F:guanyl-nucleotide exchange factor activity"/>
    <property type="evidence" value="ECO:0007669"/>
    <property type="project" value="InterPro"/>
</dbReference>
<comment type="caution">
    <text evidence="1">The sequence shown here is derived from an EMBL/GenBank/DDBJ whole genome shotgun (WGS) entry which is preliminary data.</text>
</comment>
<proteinExistence type="predicted"/>
<protein>
    <submittedName>
        <fullName evidence="1">Uncharacterized protein</fullName>
    </submittedName>
</protein>
<dbReference type="InterPro" id="IPR036964">
    <property type="entry name" value="RASGEF_cat_dom_sf"/>
</dbReference>
<dbReference type="Proteomes" id="UP000324222">
    <property type="component" value="Unassembled WGS sequence"/>
</dbReference>
<gene>
    <name evidence="1" type="ORF">E2C01_047418</name>
</gene>
<organism evidence="1 2">
    <name type="scientific">Portunus trituberculatus</name>
    <name type="common">Swimming crab</name>
    <name type="synonym">Neptunus trituberculatus</name>
    <dbReference type="NCBI Taxonomy" id="210409"/>
    <lineage>
        <taxon>Eukaryota</taxon>
        <taxon>Metazoa</taxon>
        <taxon>Ecdysozoa</taxon>
        <taxon>Arthropoda</taxon>
        <taxon>Crustacea</taxon>
        <taxon>Multicrustacea</taxon>
        <taxon>Malacostraca</taxon>
        <taxon>Eumalacostraca</taxon>
        <taxon>Eucarida</taxon>
        <taxon>Decapoda</taxon>
        <taxon>Pleocyemata</taxon>
        <taxon>Brachyura</taxon>
        <taxon>Eubrachyura</taxon>
        <taxon>Portunoidea</taxon>
        <taxon>Portunidae</taxon>
        <taxon>Portuninae</taxon>
        <taxon>Portunus</taxon>
    </lineage>
</organism>
<dbReference type="AlphaFoldDB" id="A0A5B7G8H5"/>
<evidence type="ECO:0000313" key="1">
    <source>
        <dbReference type="EMBL" id="MPC53523.1"/>
    </source>
</evidence>
<reference evidence="1 2" key="1">
    <citation type="submission" date="2019-05" db="EMBL/GenBank/DDBJ databases">
        <title>Another draft genome of Portunus trituberculatus and its Hox gene families provides insights of decapod evolution.</title>
        <authorList>
            <person name="Jeong J.-H."/>
            <person name="Song I."/>
            <person name="Kim S."/>
            <person name="Choi T."/>
            <person name="Kim D."/>
            <person name="Ryu S."/>
            <person name="Kim W."/>
        </authorList>
    </citation>
    <scope>NUCLEOTIDE SEQUENCE [LARGE SCALE GENOMIC DNA]</scope>
    <source>
        <tissue evidence="1">Muscle</tissue>
    </source>
</reference>
<dbReference type="OrthoDB" id="546434at2759"/>
<dbReference type="Gene3D" id="1.10.840.10">
    <property type="entry name" value="Ras guanine-nucleotide exchange factors catalytic domain"/>
    <property type="match status" value="1"/>
</dbReference>
<sequence>MVRNQDRFAPCHSVNFLETLQPFDTDDHTKIANYLYDRSKEIEPKNCKKPPIKVTTEPQLPAVVWSVQRVLEGC</sequence>
<dbReference type="EMBL" id="VSRR010011690">
    <property type="protein sequence ID" value="MPC53523.1"/>
    <property type="molecule type" value="Genomic_DNA"/>
</dbReference>
<evidence type="ECO:0000313" key="2">
    <source>
        <dbReference type="Proteomes" id="UP000324222"/>
    </source>
</evidence>
<dbReference type="GO" id="GO:0007264">
    <property type="term" value="P:small GTPase-mediated signal transduction"/>
    <property type="evidence" value="ECO:0007669"/>
    <property type="project" value="InterPro"/>
</dbReference>